<keyword evidence="2" id="KW-1185">Reference proteome</keyword>
<dbReference type="Proteomes" id="UP001244011">
    <property type="component" value="Unassembled WGS sequence"/>
</dbReference>
<name>A0AAJ0BZ76_9PEZI</name>
<dbReference type="GO" id="GO:0016788">
    <property type="term" value="F:hydrolase activity, acting on ester bonds"/>
    <property type="evidence" value="ECO:0007669"/>
    <property type="project" value="InterPro"/>
</dbReference>
<dbReference type="Gene3D" id="3.40.50.1110">
    <property type="entry name" value="SGNH hydrolase"/>
    <property type="match status" value="1"/>
</dbReference>
<dbReference type="AlphaFoldDB" id="A0AAJ0BZ76"/>
<protein>
    <submittedName>
        <fullName evidence="1">SGNH hydrolase-type esterase domain-containing protein</fullName>
    </submittedName>
</protein>
<dbReference type="InterPro" id="IPR045136">
    <property type="entry name" value="Iah1-like"/>
</dbReference>
<comment type="caution">
    <text evidence="1">The sequence shown here is derived from an EMBL/GenBank/DDBJ whole genome shotgun (WGS) entry which is preliminary data.</text>
</comment>
<dbReference type="PANTHER" id="PTHR14209">
    <property type="entry name" value="ISOAMYL ACETATE-HYDROLYZING ESTERASE 1"/>
    <property type="match status" value="1"/>
</dbReference>
<dbReference type="RefSeq" id="XP_060281985.1">
    <property type="nucleotide sequence ID" value="XM_060428409.1"/>
</dbReference>
<accession>A0AAJ0BZ76</accession>
<dbReference type="PANTHER" id="PTHR14209:SF19">
    <property type="entry name" value="ISOAMYL ACETATE-HYDROLYZING ESTERASE 1 HOMOLOG"/>
    <property type="match status" value="1"/>
</dbReference>
<dbReference type="InterPro" id="IPR001087">
    <property type="entry name" value="GDSL"/>
</dbReference>
<gene>
    <name evidence="1" type="ORF">QBC33DRAFT_543920</name>
</gene>
<organism evidence="1 2">
    <name type="scientific">Phialemonium atrogriseum</name>
    <dbReference type="NCBI Taxonomy" id="1093897"/>
    <lineage>
        <taxon>Eukaryota</taxon>
        <taxon>Fungi</taxon>
        <taxon>Dikarya</taxon>
        <taxon>Ascomycota</taxon>
        <taxon>Pezizomycotina</taxon>
        <taxon>Sordariomycetes</taxon>
        <taxon>Sordariomycetidae</taxon>
        <taxon>Cephalothecales</taxon>
        <taxon>Cephalothecaceae</taxon>
        <taxon>Phialemonium</taxon>
    </lineage>
</organism>
<evidence type="ECO:0000313" key="2">
    <source>
        <dbReference type="Proteomes" id="UP001244011"/>
    </source>
</evidence>
<dbReference type="InterPro" id="IPR036514">
    <property type="entry name" value="SGNH_hydro_sf"/>
</dbReference>
<dbReference type="Pfam" id="PF00657">
    <property type="entry name" value="Lipase_GDSL"/>
    <property type="match status" value="1"/>
</dbReference>
<dbReference type="EMBL" id="MU839014">
    <property type="protein sequence ID" value="KAK1765772.1"/>
    <property type="molecule type" value="Genomic_DNA"/>
</dbReference>
<keyword evidence="1" id="KW-0378">Hydrolase</keyword>
<proteinExistence type="predicted"/>
<dbReference type="GeneID" id="85311596"/>
<sequence>MCAQFILFGANDACLQLPVCNQHVPLDKFKENLTNIIRHPNITAHNPKIFLVTPPPLDEIRITQIDLASGHSAATRRAKISASYSEAVRQIAAEHPGVTLIDLWKALMDRAVAKTPGFDPQKGPCLGDPESGQRGYLEHLLPDGLHLSGESYRVFFDLVKPHVDSEWAGFPEADRVGYILPDWKTAPWLDD</sequence>
<reference evidence="1" key="1">
    <citation type="submission" date="2023-06" db="EMBL/GenBank/DDBJ databases">
        <title>Genome-scale phylogeny and comparative genomics of the fungal order Sordariales.</title>
        <authorList>
            <consortium name="Lawrence Berkeley National Laboratory"/>
            <person name="Hensen N."/>
            <person name="Bonometti L."/>
            <person name="Westerberg I."/>
            <person name="Brannstrom I.O."/>
            <person name="Guillou S."/>
            <person name="Cros-Aarteil S."/>
            <person name="Calhoun S."/>
            <person name="Haridas S."/>
            <person name="Kuo A."/>
            <person name="Mondo S."/>
            <person name="Pangilinan J."/>
            <person name="Riley R."/>
            <person name="Labutti K."/>
            <person name="Andreopoulos B."/>
            <person name="Lipzen A."/>
            <person name="Chen C."/>
            <person name="Yanf M."/>
            <person name="Daum C."/>
            <person name="Ng V."/>
            <person name="Clum A."/>
            <person name="Steindorff A."/>
            <person name="Ohm R."/>
            <person name="Martin F."/>
            <person name="Silar P."/>
            <person name="Natvig D."/>
            <person name="Lalanne C."/>
            <person name="Gautier V."/>
            <person name="Ament-Velasquez S.L."/>
            <person name="Kruys A."/>
            <person name="Hutchinson M.I."/>
            <person name="Powell A.J."/>
            <person name="Barry K."/>
            <person name="Miller A.N."/>
            <person name="Grigoriev I.V."/>
            <person name="Debuchy R."/>
            <person name="Gladieux P."/>
            <person name="Thoren M.H."/>
            <person name="Johannesson H."/>
        </authorList>
    </citation>
    <scope>NUCLEOTIDE SEQUENCE</scope>
    <source>
        <strain evidence="1">8032-3</strain>
    </source>
</reference>
<evidence type="ECO:0000313" key="1">
    <source>
        <dbReference type="EMBL" id="KAK1765772.1"/>
    </source>
</evidence>
<dbReference type="SUPFAM" id="SSF52266">
    <property type="entry name" value="SGNH hydrolase"/>
    <property type="match status" value="1"/>
</dbReference>